<dbReference type="EMBL" id="CAJZBQ010000023">
    <property type="protein sequence ID" value="CAG9319772.1"/>
    <property type="molecule type" value="Genomic_DNA"/>
</dbReference>
<gene>
    <name evidence="2" type="ORF">BSTOLATCC_MIC24320</name>
</gene>
<proteinExistence type="predicted"/>
<dbReference type="Gene3D" id="3.80.10.10">
    <property type="entry name" value="Ribonuclease Inhibitor"/>
    <property type="match status" value="1"/>
</dbReference>
<organism evidence="2 3">
    <name type="scientific">Blepharisma stoltei</name>
    <dbReference type="NCBI Taxonomy" id="1481888"/>
    <lineage>
        <taxon>Eukaryota</taxon>
        <taxon>Sar</taxon>
        <taxon>Alveolata</taxon>
        <taxon>Ciliophora</taxon>
        <taxon>Postciliodesmatophora</taxon>
        <taxon>Heterotrichea</taxon>
        <taxon>Heterotrichida</taxon>
        <taxon>Blepharismidae</taxon>
        <taxon>Blepharisma</taxon>
    </lineage>
</organism>
<feature type="compositionally biased region" description="Basic and acidic residues" evidence="1">
    <location>
        <begin position="366"/>
        <end position="375"/>
    </location>
</feature>
<feature type="region of interest" description="Disordered" evidence="1">
    <location>
        <begin position="424"/>
        <end position="449"/>
    </location>
</feature>
<dbReference type="InterPro" id="IPR001611">
    <property type="entry name" value="Leu-rich_rpt"/>
</dbReference>
<accession>A0AAU9J637</accession>
<dbReference type="AlphaFoldDB" id="A0AAU9J637"/>
<feature type="region of interest" description="Disordered" evidence="1">
    <location>
        <begin position="364"/>
        <end position="385"/>
    </location>
</feature>
<name>A0AAU9J637_9CILI</name>
<dbReference type="PANTHER" id="PTHR24110">
    <property type="entry name" value="CENTROSOMAL PROTEIN OF 78 KDA"/>
    <property type="match status" value="1"/>
</dbReference>
<comment type="caution">
    <text evidence="2">The sequence shown here is derived from an EMBL/GenBank/DDBJ whole genome shotgun (WGS) entry which is preliminary data.</text>
</comment>
<dbReference type="Proteomes" id="UP001162131">
    <property type="component" value="Unassembled WGS sequence"/>
</dbReference>
<dbReference type="Pfam" id="PF13516">
    <property type="entry name" value="LRR_6"/>
    <property type="match status" value="1"/>
</dbReference>
<evidence type="ECO:0000313" key="2">
    <source>
        <dbReference type="EMBL" id="CAG9319772.1"/>
    </source>
</evidence>
<dbReference type="InterPro" id="IPR032675">
    <property type="entry name" value="LRR_dom_sf"/>
</dbReference>
<feature type="compositionally biased region" description="Acidic residues" evidence="1">
    <location>
        <begin position="432"/>
        <end position="441"/>
    </location>
</feature>
<protein>
    <submittedName>
        <fullName evidence="2">Uncharacterized protein</fullName>
    </submittedName>
</protein>
<feature type="region of interest" description="Disordered" evidence="1">
    <location>
        <begin position="1"/>
        <end position="24"/>
    </location>
</feature>
<evidence type="ECO:0000256" key="1">
    <source>
        <dbReference type="SAM" id="MobiDB-lite"/>
    </source>
</evidence>
<dbReference type="SUPFAM" id="SSF52047">
    <property type="entry name" value="RNI-like"/>
    <property type="match status" value="1"/>
</dbReference>
<evidence type="ECO:0000313" key="3">
    <source>
        <dbReference type="Proteomes" id="UP001162131"/>
    </source>
</evidence>
<reference evidence="2" key="1">
    <citation type="submission" date="2021-09" db="EMBL/GenBank/DDBJ databases">
        <authorList>
            <consortium name="AG Swart"/>
            <person name="Singh M."/>
            <person name="Singh A."/>
            <person name="Seah K."/>
            <person name="Emmerich C."/>
        </authorList>
    </citation>
    <scope>NUCLEOTIDE SEQUENCE</scope>
    <source>
        <strain evidence="2">ATCC30299</strain>
    </source>
</reference>
<keyword evidence="3" id="KW-1185">Reference proteome</keyword>
<sequence>MKSNSQPNQRPRSPSGKKPKADPKSQYLALSNKFKCPPNKNLIESLTENQIELCLDDISSQELRHLPNILSNIKQINCIKLWTIGYEKKIKVKSANKKNKSSEPNAKPIAANPSIMHRFSMFLCNNLAKNQCLQQLCLFGLEFQESSWQQLASGLISSSVLSLVINHCKFSEPQLEILLSALSNQNQLKSLDLSWNELGEKSGYMISRIIGKQGERRDTETWAQSLRGSIGGNSEGLEELIIGYNHIGDYGWEQILTALHCDIWLKYIDIRGNHLTSKSFIETERLLDENKYLLVIDIRDNKDSMNFLTRILNKLVDNFTSYPHTALTDKYTILYDQILNDQQPDPTFIVSAFKPRRTLTASFSKPKNESFRKASPEPNSYGNTRNNDKCMNRECNKIIENLQRECSRLSIENERLKRKLEEASRRATFSSQDEEETEEYYESNRNIPSAEGLLSEVDNIIKQLESFP</sequence>
<dbReference type="PANTHER" id="PTHR24110:SF3">
    <property type="entry name" value="CENTROSOMAL PROTEIN OF 78 KDA"/>
    <property type="match status" value="1"/>
</dbReference>
<feature type="compositionally biased region" description="Polar residues" evidence="1">
    <location>
        <begin position="1"/>
        <end position="12"/>
    </location>
</feature>